<protein>
    <submittedName>
        <fullName evidence="3">Uncharacterized protein</fullName>
    </submittedName>
</protein>
<sequence length="106" mass="12055">MKHLASIALTAALAVGSVLSASLPAASASFGNNPSPSSASNIILVQEHGTRGFPGDGRRTDWRDRHHDRRHWHERGWEGRRWDNGWRDGRRYHHRPHHGVIFEIRP</sequence>
<organism evidence="3 4">
    <name type="scientific">Rhizobium lusitanum</name>
    <dbReference type="NCBI Taxonomy" id="293958"/>
    <lineage>
        <taxon>Bacteria</taxon>
        <taxon>Pseudomonadati</taxon>
        <taxon>Pseudomonadota</taxon>
        <taxon>Alphaproteobacteria</taxon>
        <taxon>Hyphomicrobiales</taxon>
        <taxon>Rhizobiaceae</taxon>
        <taxon>Rhizobium/Agrobacterium group</taxon>
        <taxon>Rhizobium</taxon>
    </lineage>
</organism>
<dbReference type="AlphaFoldDB" id="A0A6L9U5Q1"/>
<proteinExistence type="predicted"/>
<keyword evidence="2" id="KW-0732">Signal</keyword>
<reference evidence="3 4" key="1">
    <citation type="submission" date="2019-12" db="EMBL/GenBank/DDBJ databases">
        <title>Rhizobium genotypes associated with high levels of biological nitrogen fixation by grain legumes in a temperate-maritime cropping system.</title>
        <authorList>
            <person name="Maluk M."/>
            <person name="Francesc Ferrando Molina F."/>
            <person name="Lopez Del Egido L."/>
            <person name="Lafos M."/>
            <person name="Langarica-Fuentes A."/>
            <person name="Gebre Yohannes G."/>
            <person name="Young M.W."/>
            <person name="Martin P."/>
            <person name="Gantlett R."/>
            <person name="Kenicer G."/>
            <person name="Hawes C."/>
            <person name="Begg G.S."/>
            <person name="Quilliam R.S."/>
            <person name="Squire G.R."/>
            <person name="Poole P.S."/>
            <person name="Young P.W."/>
            <person name="Iannetta P.M."/>
            <person name="James E.K."/>
        </authorList>
    </citation>
    <scope>NUCLEOTIDE SEQUENCE [LARGE SCALE GENOMIC DNA]</scope>
    <source>
        <strain evidence="3 4">JHI1118</strain>
    </source>
</reference>
<dbReference type="EMBL" id="WUEY01000003">
    <property type="protein sequence ID" value="NEI69520.1"/>
    <property type="molecule type" value="Genomic_DNA"/>
</dbReference>
<evidence type="ECO:0000256" key="1">
    <source>
        <dbReference type="SAM" id="MobiDB-lite"/>
    </source>
</evidence>
<evidence type="ECO:0000313" key="3">
    <source>
        <dbReference type="EMBL" id="NEI69520.1"/>
    </source>
</evidence>
<feature type="compositionally biased region" description="Basic and acidic residues" evidence="1">
    <location>
        <begin position="56"/>
        <end position="65"/>
    </location>
</feature>
<accession>A0A6L9U5Q1</accession>
<feature type="region of interest" description="Disordered" evidence="1">
    <location>
        <begin position="48"/>
        <end position="70"/>
    </location>
</feature>
<dbReference type="RefSeq" id="WP_163985960.1">
    <property type="nucleotide sequence ID" value="NZ_WUEY01000003.1"/>
</dbReference>
<feature type="signal peptide" evidence="2">
    <location>
        <begin position="1"/>
        <end position="20"/>
    </location>
</feature>
<gene>
    <name evidence="3" type="ORF">GR212_08045</name>
</gene>
<feature type="chain" id="PRO_5026831783" evidence="2">
    <location>
        <begin position="21"/>
        <end position="106"/>
    </location>
</feature>
<dbReference type="Proteomes" id="UP000483035">
    <property type="component" value="Unassembled WGS sequence"/>
</dbReference>
<evidence type="ECO:0000256" key="2">
    <source>
        <dbReference type="SAM" id="SignalP"/>
    </source>
</evidence>
<comment type="caution">
    <text evidence="3">The sequence shown here is derived from an EMBL/GenBank/DDBJ whole genome shotgun (WGS) entry which is preliminary data.</text>
</comment>
<name>A0A6L9U5Q1_9HYPH</name>
<evidence type="ECO:0000313" key="4">
    <source>
        <dbReference type="Proteomes" id="UP000483035"/>
    </source>
</evidence>